<keyword evidence="5" id="KW-0732">Signal</keyword>
<dbReference type="InterPro" id="IPR000064">
    <property type="entry name" value="NLP_P60_dom"/>
</dbReference>
<dbReference type="AlphaFoldDB" id="A0A4Q7YNC3"/>
<evidence type="ECO:0000313" key="8">
    <source>
        <dbReference type="Proteomes" id="UP000292423"/>
    </source>
</evidence>
<keyword evidence="4" id="KW-0788">Thiol protease</keyword>
<dbReference type="InterPro" id="IPR051202">
    <property type="entry name" value="Peptidase_C40"/>
</dbReference>
<dbReference type="PANTHER" id="PTHR47053">
    <property type="entry name" value="MUREIN DD-ENDOPEPTIDASE MEPH-RELATED"/>
    <property type="match status" value="1"/>
</dbReference>
<evidence type="ECO:0000256" key="2">
    <source>
        <dbReference type="ARBA" id="ARBA00022670"/>
    </source>
</evidence>
<sequence length="166" mass="18031">MNFHRMTPRFAVLLLTVLTLFGCATTRASMPHAALLHVTGEEMLISAYGLMGTPYTPGGTSPSEGFDCSGFVRYVLLENGLSLPERSSDEMYRAGWQPVSREALKPGDLVFFQIGRQSRVNHVGIYVGDGQFIHAPARGGAVRVENLSLPYWQAAWSGARRVAAGG</sequence>
<evidence type="ECO:0000256" key="3">
    <source>
        <dbReference type="ARBA" id="ARBA00022801"/>
    </source>
</evidence>
<keyword evidence="3 7" id="KW-0378">Hydrolase</keyword>
<name>A0A4Q7YNC3_9GAMM</name>
<feature type="chain" id="PRO_5020337897" evidence="5">
    <location>
        <begin position="29"/>
        <end position="166"/>
    </location>
</feature>
<dbReference type="PROSITE" id="PS51257">
    <property type="entry name" value="PROKAR_LIPOPROTEIN"/>
    <property type="match status" value="1"/>
</dbReference>
<dbReference type="EMBL" id="SHKX01000013">
    <property type="protein sequence ID" value="RZU38311.1"/>
    <property type="molecule type" value="Genomic_DNA"/>
</dbReference>
<evidence type="ECO:0000256" key="4">
    <source>
        <dbReference type="ARBA" id="ARBA00022807"/>
    </source>
</evidence>
<dbReference type="Gene3D" id="3.90.1720.10">
    <property type="entry name" value="endopeptidase domain like (from Nostoc punctiforme)"/>
    <property type="match status" value="1"/>
</dbReference>
<reference evidence="7 8" key="1">
    <citation type="submission" date="2019-02" db="EMBL/GenBank/DDBJ databases">
        <title>Genomic Encyclopedia of Type Strains, Phase IV (KMG-IV): sequencing the most valuable type-strain genomes for metagenomic binning, comparative biology and taxonomic classification.</title>
        <authorList>
            <person name="Goeker M."/>
        </authorList>
    </citation>
    <scope>NUCLEOTIDE SEQUENCE [LARGE SCALE GENOMIC DNA]</scope>
    <source>
        <strain evidence="7 8">DSM 105135</strain>
    </source>
</reference>
<dbReference type="GO" id="GO:0008234">
    <property type="term" value="F:cysteine-type peptidase activity"/>
    <property type="evidence" value="ECO:0007669"/>
    <property type="project" value="UniProtKB-KW"/>
</dbReference>
<feature type="signal peptide" evidence="5">
    <location>
        <begin position="1"/>
        <end position="28"/>
    </location>
</feature>
<feature type="domain" description="NlpC/P60" evidence="6">
    <location>
        <begin position="37"/>
        <end position="163"/>
    </location>
</feature>
<protein>
    <submittedName>
        <fullName evidence="7">Cell wall-associated NlpC family hydrolase</fullName>
    </submittedName>
</protein>
<evidence type="ECO:0000256" key="1">
    <source>
        <dbReference type="ARBA" id="ARBA00007074"/>
    </source>
</evidence>
<dbReference type="PANTHER" id="PTHR47053:SF1">
    <property type="entry name" value="MUREIN DD-ENDOPEPTIDASE MEPH-RELATED"/>
    <property type="match status" value="1"/>
</dbReference>
<dbReference type="Proteomes" id="UP000292423">
    <property type="component" value="Unassembled WGS sequence"/>
</dbReference>
<dbReference type="InterPro" id="IPR038765">
    <property type="entry name" value="Papain-like_cys_pep_sf"/>
</dbReference>
<comment type="caution">
    <text evidence="7">The sequence shown here is derived from an EMBL/GenBank/DDBJ whole genome shotgun (WGS) entry which is preliminary data.</text>
</comment>
<dbReference type="SUPFAM" id="SSF54001">
    <property type="entry name" value="Cysteine proteinases"/>
    <property type="match status" value="1"/>
</dbReference>
<evidence type="ECO:0000256" key="5">
    <source>
        <dbReference type="SAM" id="SignalP"/>
    </source>
</evidence>
<evidence type="ECO:0000313" key="7">
    <source>
        <dbReference type="EMBL" id="RZU38311.1"/>
    </source>
</evidence>
<keyword evidence="8" id="KW-1185">Reference proteome</keyword>
<dbReference type="OrthoDB" id="9807055at2"/>
<dbReference type="Pfam" id="PF00877">
    <property type="entry name" value="NLPC_P60"/>
    <property type="match status" value="1"/>
</dbReference>
<gene>
    <name evidence="7" type="ORF">EV700_2241</name>
</gene>
<comment type="similarity">
    <text evidence="1">Belongs to the peptidase C40 family.</text>
</comment>
<evidence type="ECO:0000259" key="6">
    <source>
        <dbReference type="PROSITE" id="PS51935"/>
    </source>
</evidence>
<keyword evidence="2" id="KW-0645">Protease</keyword>
<dbReference type="PROSITE" id="PS51935">
    <property type="entry name" value="NLPC_P60"/>
    <property type="match status" value="1"/>
</dbReference>
<proteinExistence type="inferred from homology"/>
<organism evidence="7 8">
    <name type="scientific">Fluviicoccus keumensis</name>
    <dbReference type="NCBI Taxonomy" id="1435465"/>
    <lineage>
        <taxon>Bacteria</taxon>
        <taxon>Pseudomonadati</taxon>
        <taxon>Pseudomonadota</taxon>
        <taxon>Gammaproteobacteria</taxon>
        <taxon>Moraxellales</taxon>
        <taxon>Moraxellaceae</taxon>
        <taxon>Fluviicoccus</taxon>
    </lineage>
</organism>
<dbReference type="GO" id="GO:0006508">
    <property type="term" value="P:proteolysis"/>
    <property type="evidence" value="ECO:0007669"/>
    <property type="project" value="UniProtKB-KW"/>
</dbReference>
<accession>A0A4Q7YNC3</accession>